<name>A0A8X6JL61_9ARAC</name>
<protein>
    <submittedName>
        <fullName evidence="1">Uncharacterized protein</fullName>
    </submittedName>
</protein>
<sequence>MYISGRGDLGTIDSETFDFSQLEEYINDDNESNISKTEVSVPRIDSPPFAVRNVRPSFRKPEAAAATPPPPLHPLRPATKACHRRLHLIIHLSHLAPSPRQSGPLHPFGLDACPGPALHARSHTDPHFRSQYTPSSDVRTRTSVHGVSCSLSWQELKIKA</sequence>
<proteinExistence type="predicted"/>
<accession>A0A8X6JL61</accession>
<keyword evidence="2" id="KW-1185">Reference proteome</keyword>
<gene>
    <name evidence="1" type="ORF">TNIN_233801</name>
</gene>
<reference evidence="1" key="1">
    <citation type="submission" date="2020-08" db="EMBL/GenBank/DDBJ databases">
        <title>Multicomponent nature underlies the extraordinary mechanical properties of spider dragline silk.</title>
        <authorList>
            <person name="Kono N."/>
            <person name="Nakamura H."/>
            <person name="Mori M."/>
            <person name="Yoshida Y."/>
            <person name="Ohtoshi R."/>
            <person name="Malay A.D."/>
            <person name="Moran D.A.P."/>
            <person name="Tomita M."/>
            <person name="Numata K."/>
            <person name="Arakawa K."/>
        </authorList>
    </citation>
    <scope>NUCLEOTIDE SEQUENCE</scope>
</reference>
<dbReference type="Proteomes" id="UP000886998">
    <property type="component" value="Unassembled WGS sequence"/>
</dbReference>
<evidence type="ECO:0000313" key="2">
    <source>
        <dbReference type="Proteomes" id="UP000886998"/>
    </source>
</evidence>
<dbReference type="EMBL" id="BMAV01025337">
    <property type="protein sequence ID" value="GFS40684.1"/>
    <property type="molecule type" value="Genomic_DNA"/>
</dbReference>
<organism evidence="1 2">
    <name type="scientific">Trichonephila inaurata madagascariensis</name>
    <dbReference type="NCBI Taxonomy" id="2747483"/>
    <lineage>
        <taxon>Eukaryota</taxon>
        <taxon>Metazoa</taxon>
        <taxon>Ecdysozoa</taxon>
        <taxon>Arthropoda</taxon>
        <taxon>Chelicerata</taxon>
        <taxon>Arachnida</taxon>
        <taxon>Araneae</taxon>
        <taxon>Araneomorphae</taxon>
        <taxon>Entelegynae</taxon>
        <taxon>Araneoidea</taxon>
        <taxon>Nephilidae</taxon>
        <taxon>Trichonephila</taxon>
        <taxon>Trichonephila inaurata</taxon>
    </lineage>
</organism>
<dbReference type="AlphaFoldDB" id="A0A8X6JL61"/>
<comment type="caution">
    <text evidence="1">The sequence shown here is derived from an EMBL/GenBank/DDBJ whole genome shotgun (WGS) entry which is preliminary data.</text>
</comment>
<evidence type="ECO:0000313" key="1">
    <source>
        <dbReference type="EMBL" id="GFS40684.1"/>
    </source>
</evidence>